<dbReference type="UniPathway" id="UPA00378"/>
<keyword evidence="9" id="KW-0326">Glycosidase</keyword>
<proteinExistence type="inferred from homology"/>
<feature type="active site" description="Proton donor" evidence="6">
    <location>
        <position position="426"/>
    </location>
</feature>
<dbReference type="InterPro" id="IPR036026">
    <property type="entry name" value="Seven-hairpin_glycosidases"/>
</dbReference>
<keyword evidence="11" id="KW-0472">Membrane</keyword>
<evidence type="ECO:0000313" key="12">
    <source>
        <dbReference type="EMBL" id="KAF4460437.1"/>
    </source>
</evidence>
<sequence>MLGKFQGRISRRYISLFIFIAVTYFLIHSFRPIDRYRTVRIGTYNYLPSRYDWSKNPVFYPPEETLTPPNETAKILPRVQFERPASRNRETFSKKAAIKKAFVKSWSAYKQHAWGMDELAPLSLKGKTTLSGWSAQIVDALDTLWLLDMKDEFHEAVQIVATMDWSHTNDDYLNLFEVAIRHLGGLLSAYELSDEAVLLGKAIELGEMLYATFDTPNRLPSHWLRFKDAKKGTQKADEKMSGAAGGSMSLEFTRLSQITGNPKYYDATERVKQFFHRTQNSTKIPGLWPHVMNYRDEKVDETLFTMGAGSDSLYEYLPKMHALMGGLDPEYVEMTRYSLDTATKHLLYRPRNPKDMNVLLAGNAVAGEEGKSELTPEMQHLTCFIGGTYGLAGKLLRRDDYVDLATRLTDGCIWAYDSFPTGIMPEISQLEACDSIDDKKCLWADKPVEKKDDLPEGFVRVRDSEYKLRPEAIESVFYMWRITGEQKWREAAWWMWQAIAKHTETEEAFATIIDVNNKETEKKDSMETFWMSETIKYFWLIFEDPSVIHLDEWVLNTEAHPLKRPKGEEEDDSDTKKNKSWWRFGN</sequence>
<dbReference type="GO" id="GO:0005509">
    <property type="term" value="F:calcium ion binding"/>
    <property type="evidence" value="ECO:0007669"/>
    <property type="project" value="InterPro"/>
</dbReference>
<dbReference type="PANTHER" id="PTHR11742">
    <property type="entry name" value="MANNOSYL-OLIGOSACCHARIDE ALPHA-1,2-MANNOSIDASE-RELATED"/>
    <property type="match status" value="1"/>
</dbReference>
<dbReference type="FunFam" id="1.50.10.10:FF:000037">
    <property type="entry name" value="alpha-1,2-Mannosidase"/>
    <property type="match status" value="1"/>
</dbReference>
<evidence type="ECO:0000313" key="13">
    <source>
        <dbReference type="Proteomes" id="UP000554235"/>
    </source>
</evidence>
<name>A0A8H4L2H0_9HYPO</name>
<keyword evidence="13" id="KW-1185">Reference proteome</keyword>
<accession>A0A8H4L2H0</accession>
<evidence type="ECO:0000256" key="3">
    <source>
        <dbReference type="ARBA" id="ARBA00007658"/>
    </source>
</evidence>
<dbReference type="PRINTS" id="PR00747">
    <property type="entry name" value="GLYHDRLASE47"/>
</dbReference>
<feature type="active site" description="Proton donor" evidence="6">
    <location>
        <position position="177"/>
    </location>
</feature>
<dbReference type="EC" id="3.2.1.-" evidence="9"/>
<dbReference type="GO" id="GO:0036503">
    <property type="term" value="P:ERAD pathway"/>
    <property type="evidence" value="ECO:0007669"/>
    <property type="project" value="UniProtKB-ARBA"/>
</dbReference>
<evidence type="ECO:0000256" key="4">
    <source>
        <dbReference type="ARBA" id="ARBA00022801"/>
    </source>
</evidence>
<evidence type="ECO:0000256" key="2">
    <source>
        <dbReference type="ARBA" id="ARBA00004922"/>
    </source>
</evidence>
<dbReference type="GO" id="GO:0016020">
    <property type="term" value="C:membrane"/>
    <property type="evidence" value="ECO:0007669"/>
    <property type="project" value="InterPro"/>
</dbReference>
<dbReference type="GO" id="GO:0004571">
    <property type="term" value="F:mannosyl-oligosaccharide 1,2-alpha-mannosidase activity"/>
    <property type="evidence" value="ECO:0007669"/>
    <property type="project" value="InterPro"/>
</dbReference>
<dbReference type="GO" id="GO:0005975">
    <property type="term" value="P:carbohydrate metabolic process"/>
    <property type="evidence" value="ECO:0007669"/>
    <property type="project" value="InterPro"/>
</dbReference>
<keyword evidence="5 8" id="KW-1015">Disulfide bond</keyword>
<keyword evidence="7" id="KW-0479">Metal-binding</keyword>
<evidence type="ECO:0000256" key="11">
    <source>
        <dbReference type="SAM" id="Phobius"/>
    </source>
</evidence>
<reference evidence="12 13" key="1">
    <citation type="submission" date="2020-01" db="EMBL/GenBank/DDBJ databases">
        <title>Identification and distribution of gene clusters putatively required for synthesis of sphingolipid metabolism inhibitors in phylogenetically diverse species of the filamentous fungus Fusarium.</title>
        <authorList>
            <person name="Kim H.-S."/>
            <person name="Busman M."/>
            <person name="Brown D.W."/>
            <person name="Divon H."/>
            <person name="Uhlig S."/>
            <person name="Proctor R.H."/>
        </authorList>
    </citation>
    <scope>NUCLEOTIDE SEQUENCE [LARGE SCALE GENOMIC DNA]</scope>
    <source>
        <strain evidence="12 13">NRRL 20459</strain>
    </source>
</reference>
<keyword evidence="11" id="KW-1133">Transmembrane helix</keyword>
<evidence type="ECO:0000256" key="5">
    <source>
        <dbReference type="ARBA" id="ARBA00023157"/>
    </source>
</evidence>
<feature type="transmembrane region" description="Helical" evidence="11">
    <location>
        <begin position="12"/>
        <end position="30"/>
    </location>
</feature>
<protein>
    <recommendedName>
        <fullName evidence="9">alpha-1,2-Mannosidase</fullName>
        <ecNumber evidence="9">3.2.1.-</ecNumber>
    </recommendedName>
</protein>
<dbReference type="InterPro" id="IPR012341">
    <property type="entry name" value="6hp_glycosidase-like_sf"/>
</dbReference>
<dbReference type="PANTHER" id="PTHR11742:SF89">
    <property type="entry name" value="ALPHA-1,2-MANNOSIDASE"/>
    <property type="match status" value="1"/>
</dbReference>
<feature type="region of interest" description="Disordered" evidence="10">
    <location>
        <begin position="563"/>
        <end position="586"/>
    </location>
</feature>
<dbReference type="InterPro" id="IPR050749">
    <property type="entry name" value="Glycosyl_Hydrolase_47"/>
</dbReference>
<gene>
    <name evidence="12" type="ORF">FALBO_12782</name>
</gene>
<evidence type="ECO:0000256" key="6">
    <source>
        <dbReference type="PIRSR" id="PIRSR601382-1"/>
    </source>
</evidence>
<feature type="disulfide bond" evidence="8">
    <location>
        <begin position="383"/>
        <end position="412"/>
    </location>
</feature>
<keyword evidence="11" id="KW-0812">Transmembrane</keyword>
<comment type="pathway">
    <text evidence="2">Protein modification; protein glycosylation.</text>
</comment>
<dbReference type="GO" id="GO:0005783">
    <property type="term" value="C:endoplasmic reticulum"/>
    <property type="evidence" value="ECO:0007669"/>
    <property type="project" value="TreeGrafter"/>
</dbReference>
<comment type="caution">
    <text evidence="12">The sequence shown here is derived from an EMBL/GenBank/DDBJ whole genome shotgun (WGS) entry which is preliminary data.</text>
</comment>
<dbReference type="Proteomes" id="UP000554235">
    <property type="component" value="Unassembled WGS sequence"/>
</dbReference>
<dbReference type="Gene3D" id="1.50.10.10">
    <property type="match status" value="1"/>
</dbReference>
<evidence type="ECO:0000256" key="1">
    <source>
        <dbReference type="ARBA" id="ARBA00001913"/>
    </source>
</evidence>
<dbReference type="EMBL" id="JAADYS010001944">
    <property type="protein sequence ID" value="KAF4460437.1"/>
    <property type="molecule type" value="Genomic_DNA"/>
</dbReference>
<feature type="active site" evidence="6">
    <location>
        <position position="471"/>
    </location>
</feature>
<dbReference type="OrthoDB" id="8118055at2759"/>
<organism evidence="12 13">
    <name type="scientific">Fusarium albosuccineum</name>
    <dbReference type="NCBI Taxonomy" id="1237068"/>
    <lineage>
        <taxon>Eukaryota</taxon>
        <taxon>Fungi</taxon>
        <taxon>Dikarya</taxon>
        <taxon>Ascomycota</taxon>
        <taxon>Pezizomycotina</taxon>
        <taxon>Sordariomycetes</taxon>
        <taxon>Hypocreomycetidae</taxon>
        <taxon>Hypocreales</taxon>
        <taxon>Nectriaceae</taxon>
        <taxon>Fusarium</taxon>
        <taxon>Fusarium decemcellulare species complex</taxon>
    </lineage>
</organism>
<keyword evidence="4 9" id="KW-0378">Hydrolase</keyword>
<evidence type="ECO:0000256" key="8">
    <source>
        <dbReference type="PIRSR" id="PIRSR601382-3"/>
    </source>
</evidence>
<feature type="binding site" evidence="7">
    <location>
        <position position="557"/>
    </location>
    <ligand>
        <name>Ca(2+)</name>
        <dbReference type="ChEBI" id="CHEBI:29108"/>
    </ligand>
</feature>
<evidence type="ECO:0000256" key="10">
    <source>
        <dbReference type="SAM" id="MobiDB-lite"/>
    </source>
</evidence>
<keyword evidence="7" id="KW-0106">Calcium</keyword>
<evidence type="ECO:0000256" key="7">
    <source>
        <dbReference type="PIRSR" id="PIRSR601382-2"/>
    </source>
</evidence>
<dbReference type="AlphaFoldDB" id="A0A8H4L2H0"/>
<comment type="cofactor">
    <cofactor evidence="1 7">
        <name>Ca(2+)</name>
        <dbReference type="ChEBI" id="CHEBI:29108"/>
    </cofactor>
</comment>
<dbReference type="Pfam" id="PF01532">
    <property type="entry name" value="Glyco_hydro_47"/>
    <property type="match status" value="1"/>
</dbReference>
<feature type="active site" evidence="6">
    <location>
        <position position="311"/>
    </location>
</feature>
<dbReference type="SUPFAM" id="SSF48225">
    <property type="entry name" value="Seven-hairpin glycosidases"/>
    <property type="match status" value="1"/>
</dbReference>
<evidence type="ECO:0000256" key="9">
    <source>
        <dbReference type="RuleBase" id="RU361193"/>
    </source>
</evidence>
<comment type="similarity">
    <text evidence="3 9">Belongs to the glycosyl hydrolase 47 family.</text>
</comment>
<dbReference type="InterPro" id="IPR001382">
    <property type="entry name" value="Glyco_hydro_47"/>
</dbReference>